<sequence>MINPFTLVHSDICRASSNTIFIDSQAPSPEANPLTQNLPVLNREQYFAHSGVVPMRQPVLIKFTSFGNTNMASFAGGHALHEWVQVNSCVVLNGEDLALVNPNTEDENWFSSGNTLGEHSQVTAQIMIATEAQGEEFSAMPYIDIIGAPQKIADTFPKGVIGQYNSNHIPNGTNTTFALNQQALAEGPEFCAYKQNEQWLDATSGMNLNTYANTISNADILQTNTVALYFYDA</sequence>
<accession>A0A9W4QXJ0</accession>
<name>A0A9W4QXJ0_9GAMM</name>
<dbReference type="AlphaFoldDB" id="A0A9W4QXJ0"/>
<evidence type="ECO:0000313" key="1">
    <source>
        <dbReference type="EMBL" id="CAH9057675.1"/>
    </source>
</evidence>
<dbReference type="EMBL" id="CAMAPC010000006">
    <property type="protein sequence ID" value="CAH9057675.1"/>
    <property type="molecule type" value="Genomic_DNA"/>
</dbReference>
<proteinExistence type="predicted"/>
<dbReference type="Proteomes" id="UP001152467">
    <property type="component" value="Unassembled WGS sequence"/>
</dbReference>
<comment type="caution">
    <text evidence="1">The sequence shown here is derived from an EMBL/GenBank/DDBJ whole genome shotgun (WGS) entry which is preliminary data.</text>
</comment>
<reference evidence="1" key="1">
    <citation type="submission" date="2022-07" db="EMBL/GenBank/DDBJ databases">
        <authorList>
            <person name="Criscuolo A."/>
        </authorList>
    </citation>
    <scope>NUCLEOTIDE SEQUENCE</scope>
    <source>
        <strain evidence="1">CIP111854</strain>
    </source>
</reference>
<dbReference type="RefSeq" id="WP_261626334.1">
    <property type="nucleotide sequence ID" value="NZ_CAMAPC010000006.1"/>
</dbReference>
<gene>
    <name evidence="1" type="ORF">PSECIP111854_02045</name>
</gene>
<evidence type="ECO:0000313" key="2">
    <source>
        <dbReference type="Proteomes" id="UP001152467"/>
    </source>
</evidence>
<protein>
    <submittedName>
        <fullName evidence="1">Uncharacterized protein</fullName>
    </submittedName>
</protein>
<keyword evidence="2" id="KW-1185">Reference proteome</keyword>
<organism evidence="1 2">
    <name type="scientific">Pseudoalteromonas holothuriae</name>
    <dbReference type="NCBI Taxonomy" id="2963714"/>
    <lineage>
        <taxon>Bacteria</taxon>
        <taxon>Pseudomonadati</taxon>
        <taxon>Pseudomonadota</taxon>
        <taxon>Gammaproteobacteria</taxon>
        <taxon>Alteromonadales</taxon>
        <taxon>Pseudoalteromonadaceae</taxon>
        <taxon>Pseudoalteromonas</taxon>
    </lineage>
</organism>